<evidence type="ECO:0000259" key="6">
    <source>
        <dbReference type="Pfam" id="PF11698"/>
    </source>
</evidence>
<dbReference type="Pfam" id="PF03224">
    <property type="entry name" value="V-ATPase_H_N"/>
    <property type="match status" value="1"/>
</dbReference>
<comment type="similarity">
    <text evidence="1 5">Belongs to the V-ATPase H subunit family.</text>
</comment>
<accession>A0AAD9GUA5</accession>
<comment type="function">
    <text evidence="5">Subunit of the V1 complex of vacuolar(H+)-ATPase (V-ATPase), a multisubunit enzyme composed of a peripheral complex (V1) that hydrolyzes ATP and a membrane integral complex (V0) that translocates protons. V-ATPase is responsible for acidifying and maintaining the pH of intracellular compartments.</text>
</comment>
<dbReference type="PIRSF" id="PIRSF032184">
    <property type="entry name" value="ATPase_V1_H"/>
    <property type="match status" value="1"/>
</dbReference>
<keyword evidence="3 5" id="KW-0375">Hydrogen ion transport</keyword>
<organism evidence="7 8">
    <name type="scientific">Phytophthora citrophthora</name>
    <dbReference type="NCBI Taxonomy" id="4793"/>
    <lineage>
        <taxon>Eukaryota</taxon>
        <taxon>Sar</taxon>
        <taxon>Stramenopiles</taxon>
        <taxon>Oomycota</taxon>
        <taxon>Peronosporomycetes</taxon>
        <taxon>Peronosporales</taxon>
        <taxon>Peronosporaceae</taxon>
        <taxon>Phytophthora</taxon>
    </lineage>
</organism>
<dbReference type="SUPFAM" id="SSF48371">
    <property type="entry name" value="ARM repeat"/>
    <property type="match status" value="1"/>
</dbReference>
<comment type="caution">
    <text evidence="7">The sequence shown here is derived from an EMBL/GenBank/DDBJ whole genome shotgun (WGS) entry which is preliminary data.</text>
</comment>
<dbReference type="AlphaFoldDB" id="A0AAD9GUA5"/>
<reference evidence="7" key="1">
    <citation type="submission" date="2023-08" db="EMBL/GenBank/DDBJ databases">
        <title>Reference Genome Resource for the Citrus Pathogen Phytophthora citrophthora.</title>
        <authorList>
            <person name="Moller H."/>
            <person name="Coetzee B."/>
            <person name="Rose L.J."/>
            <person name="Van Niekerk J.M."/>
        </authorList>
    </citation>
    <scope>NUCLEOTIDE SEQUENCE</scope>
    <source>
        <strain evidence="7">STE-U-9442</strain>
    </source>
</reference>
<evidence type="ECO:0000256" key="4">
    <source>
        <dbReference type="ARBA" id="ARBA00023065"/>
    </source>
</evidence>
<proteinExistence type="inferred from homology"/>
<protein>
    <recommendedName>
        <fullName evidence="5">V-type proton ATPase subunit H</fullName>
    </recommendedName>
</protein>
<dbReference type="EMBL" id="JASMQC010000005">
    <property type="protein sequence ID" value="KAK1944730.1"/>
    <property type="molecule type" value="Genomic_DNA"/>
</dbReference>
<gene>
    <name evidence="7" type="ORF">P3T76_003263</name>
</gene>
<dbReference type="Gene3D" id="1.25.10.10">
    <property type="entry name" value="Leucine-rich Repeat Variant"/>
    <property type="match status" value="1"/>
</dbReference>
<dbReference type="PANTHER" id="PTHR10698">
    <property type="entry name" value="V-TYPE PROTON ATPASE SUBUNIT H"/>
    <property type="match status" value="1"/>
</dbReference>
<dbReference type="GO" id="GO:0046961">
    <property type="term" value="F:proton-transporting ATPase activity, rotational mechanism"/>
    <property type="evidence" value="ECO:0007669"/>
    <property type="project" value="UniProtKB-UniRule"/>
</dbReference>
<dbReference type="InterPro" id="IPR016024">
    <property type="entry name" value="ARM-type_fold"/>
</dbReference>
<sequence length="506" mass="57235">MRPPSTNRIFLTSVELIFDIASRKDRFKWRPAAMESKSHVAINMSGSGSLDVALAREEALHRFRDINWATYTRAGGFSLEKTEITALKDLEGVIKPGADDATNVKAVDEFMSDSGPLVGSALLKLVKNVTEPTVLKYCLARMEELLPDGLRLHKRMVFFIPEGSTVDAAPFLRMIRNDTGYMQYAASHLLALFLTIRPRQEDAEALSQWAIQALKTGALPTSTNDSTRANVTRAAVASLMVFLRNEKLRIVFVKLGGVPPIDSVAVKPKRVVDLLESSQNRAQLAYELTFILWTLAFCDEAMEKFVAAKALDAIVQQVAAAPREKVVRVALEALQNLLGKLSGFFNERMIDSGLLKTLNNMRERKWADEDIVKGIQAVRDVLIREYKELNTMERYEKELRTGTLNWGLLHTDKFWKDNFMTFENKEFELIRLLIELLESDDPKTVSVALFDLGEFVRFYPNGKHIAKRLGAKKVAMKLMTHENAEVQKQALQCISKMMVNKWEFVK</sequence>
<dbReference type="InterPro" id="IPR038497">
    <property type="entry name" value="ATPase_V1-cplx_hsu_C_sf"/>
</dbReference>
<keyword evidence="8" id="KW-1185">Reference proteome</keyword>
<dbReference type="Gene3D" id="1.25.40.150">
    <property type="entry name" value="V-type ATPase, subunit H, C-terminal domain"/>
    <property type="match status" value="1"/>
</dbReference>
<keyword evidence="2 5" id="KW-0813">Transport</keyword>
<evidence type="ECO:0000256" key="3">
    <source>
        <dbReference type="ARBA" id="ARBA00022781"/>
    </source>
</evidence>
<keyword evidence="4 5" id="KW-0406">Ion transport</keyword>
<name>A0AAD9GUA5_9STRA</name>
<dbReference type="InterPro" id="IPR004908">
    <property type="entry name" value="ATPase_V1-cplx_hsu"/>
</dbReference>
<comment type="subunit">
    <text evidence="5">V-ATPase is a heteromultimeric enzyme made up of two complexes: the ATP-hydrolytic V1 complex and the proton translocation V0 complex.</text>
</comment>
<dbReference type="PANTHER" id="PTHR10698:SF0">
    <property type="entry name" value="V-TYPE PROTON ATPASE SUBUNIT H"/>
    <property type="match status" value="1"/>
</dbReference>
<evidence type="ECO:0000313" key="8">
    <source>
        <dbReference type="Proteomes" id="UP001259832"/>
    </source>
</evidence>
<dbReference type="InterPro" id="IPR011987">
    <property type="entry name" value="ATPase_V1-cplx_hsu_C"/>
</dbReference>
<dbReference type="Proteomes" id="UP001259832">
    <property type="component" value="Unassembled WGS sequence"/>
</dbReference>
<dbReference type="Pfam" id="PF11698">
    <property type="entry name" value="V-ATPase_H_C"/>
    <property type="match status" value="1"/>
</dbReference>
<dbReference type="InterPro" id="IPR011989">
    <property type="entry name" value="ARM-like"/>
</dbReference>
<evidence type="ECO:0000256" key="1">
    <source>
        <dbReference type="ARBA" id="ARBA00008613"/>
    </source>
</evidence>
<evidence type="ECO:0000256" key="5">
    <source>
        <dbReference type="PIRNR" id="PIRNR032184"/>
    </source>
</evidence>
<feature type="domain" description="ATPase V1 complex subunit H C-terminal" evidence="6">
    <location>
        <begin position="389"/>
        <end position="502"/>
    </location>
</feature>
<evidence type="ECO:0000313" key="7">
    <source>
        <dbReference type="EMBL" id="KAK1944730.1"/>
    </source>
</evidence>
<evidence type="ECO:0000256" key="2">
    <source>
        <dbReference type="ARBA" id="ARBA00022448"/>
    </source>
</evidence>
<dbReference type="GO" id="GO:0000221">
    <property type="term" value="C:vacuolar proton-transporting V-type ATPase, V1 domain"/>
    <property type="evidence" value="ECO:0007669"/>
    <property type="project" value="UniProtKB-UniRule"/>
</dbReference>